<comment type="caution">
    <text evidence="1">The sequence shown here is derived from an EMBL/GenBank/DDBJ whole genome shotgun (WGS) entry which is preliminary data.</text>
</comment>
<evidence type="ECO:0000313" key="1">
    <source>
        <dbReference type="EMBL" id="KKK62769.1"/>
    </source>
</evidence>
<gene>
    <name evidence="1" type="ORF">LCGC14_3001010</name>
</gene>
<protein>
    <submittedName>
        <fullName evidence="1">Uncharacterized protein</fullName>
    </submittedName>
</protein>
<dbReference type="EMBL" id="LAZR01061839">
    <property type="protein sequence ID" value="KKK62769.1"/>
    <property type="molecule type" value="Genomic_DNA"/>
</dbReference>
<sequence length="77" mass="9024">MKRILVDDIPLGELLTSSWLFKIIPSDNTKKAFMLEYDLIVPAKDYSRVKTFKSITDFENYLKEYADKEGKILYVRG</sequence>
<reference evidence="1" key="1">
    <citation type="journal article" date="2015" name="Nature">
        <title>Complex archaea that bridge the gap between prokaryotes and eukaryotes.</title>
        <authorList>
            <person name="Spang A."/>
            <person name="Saw J.H."/>
            <person name="Jorgensen S.L."/>
            <person name="Zaremba-Niedzwiedzka K."/>
            <person name="Martijn J."/>
            <person name="Lind A.E."/>
            <person name="van Eijk R."/>
            <person name="Schleper C."/>
            <person name="Guy L."/>
            <person name="Ettema T.J."/>
        </authorList>
    </citation>
    <scope>NUCLEOTIDE SEQUENCE</scope>
</reference>
<proteinExistence type="predicted"/>
<dbReference type="AlphaFoldDB" id="A0A0F8Z8M2"/>
<name>A0A0F8Z8M2_9ZZZZ</name>
<accession>A0A0F8Z8M2</accession>
<organism evidence="1">
    <name type="scientific">marine sediment metagenome</name>
    <dbReference type="NCBI Taxonomy" id="412755"/>
    <lineage>
        <taxon>unclassified sequences</taxon>
        <taxon>metagenomes</taxon>
        <taxon>ecological metagenomes</taxon>
    </lineage>
</organism>